<evidence type="ECO:0000256" key="3">
    <source>
        <dbReference type="ARBA" id="ARBA00022448"/>
    </source>
</evidence>
<dbReference type="SUPFAM" id="SSF161111">
    <property type="entry name" value="Cation efflux protein transmembrane domain-like"/>
    <property type="match status" value="1"/>
</dbReference>
<evidence type="ECO:0000256" key="5">
    <source>
        <dbReference type="ARBA" id="ARBA00022989"/>
    </source>
</evidence>
<keyword evidence="5 7" id="KW-1133">Transmembrane helix</keyword>
<dbReference type="InterPro" id="IPR027469">
    <property type="entry name" value="Cation_efflux_TMD_sf"/>
</dbReference>
<dbReference type="Gene3D" id="3.30.70.1350">
    <property type="entry name" value="Cation efflux protein, cytoplasmic domain"/>
    <property type="match status" value="1"/>
</dbReference>
<dbReference type="EMBL" id="MZGW01000008">
    <property type="protein sequence ID" value="OPJ55073.1"/>
    <property type="molecule type" value="Genomic_DNA"/>
</dbReference>
<dbReference type="InterPro" id="IPR058533">
    <property type="entry name" value="Cation_efflux_TM"/>
</dbReference>
<name>A0A1V4I537_9FIRM</name>
<proteinExistence type="inferred from homology"/>
<reference evidence="10 11" key="1">
    <citation type="submission" date="2017-03" db="EMBL/GenBank/DDBJ databases">
        <title>Genome sequence of Clostridium thermoalcaliphilum DSM 7309.</title>
        <authorList>
            <person name="Poehlein A."/>
            <person name="Daniel R."/>
        </authorList>
    </citation>
    <scope>NUCLEOTIDE SEQUENCE [LARGE SCALE GENOMIC DNA]</scope>
    <source>
        <strain evidence="10 11">DSM 7309</strain>
    </source>
</reference>
<keyword evidence="11" id="KW-1185">Reference proteome</keyword>
<dbReference type="Gene3D" id="1.20.1510.10">
    <property type="entry name" value="Cation efflux protein transmembrane domain"/>
    <property type="match status" value="1"/>
</dbReference>
<feature type="domain" description="Cation efflux protein cytoplasmic" evidence="9">
    <location>
        <begin position="212"/>
        <end position="288"/>
    </location>
</feature>
<evidence type="ECO:0000259" key="9">
    <source>
        <dbReference type="Pfam" id="PF16916"/>
    </source>
</evidence>
<keyword evidence="6 7" id="KW-0472">Membrane</keyword>
<evidence type="ECO:0000256" key="6">
    <source>
        <dbReference type="ARBA" id="ARBA00023136"/>
    </source>
</evidence>
<sequence length="297" mass="32562">MDDRLNESTNVTIKSIVINIVLSISKIGAGVFGNSNAMVADGIHSASDIVTSIGVLLGNIIARKPNDEDHNYGHEKAETLVAFVLSLILIYVGFKIGSSSFKLIFNLNDIKTPTILPIIAAIVSILLKEYQFYITIKVANKINSPSLKADAWHHRSDSLSSIGALLGIIGSRLGFKILDPIAGVLVSILVIKVGIDILKTSANELLDYSINKDEEEKIRNIIISVEGVNHITSFKSRKHGPYVYIDLAICVDPNITVYKGHEIAHNVEDKIKESIDNIKGIAVHIDACTMRYNEKKY</sequence>
<dbReference type="AlphaFoldDB" id="A0A1V4I537"/>
<evidence type="ECO:0000256" key="7">
    <source>
        <dbReference type="SAM" id="Phobius"/>
    </source>
</evidence>
<dbReference type="RefSeq" id="WP_079413144.1">
    <property type="nucleotide sequence ID" value="NZ_MZGW01000008.1"/>
</dbReference>
<feature type="transmembrane region" description="Helical" evidence="7">
    <location>
        <begin position="80"/>
        <end position="98"/>
    </location>
</feature>
<dbReference type="NCBIfam" id="TIGR01297">
    <property type="entry name" value="CDF"/>
    <property type="match status" value="1"/>
</dbReference>
<comment type="similarity">
    <text evidence="2">Belongs to the cation diffusion facilitator (CDF) transporter (TC 2.A.4) family.</text>
</comment>
<evidence type="ECO:0000256" key="2">
    <source>
        <dbReference type="ARBA" id="ARBA00008114"/>
    </source>
</evidence>
<dbReference type="FunFam" id="1.20.1510.10:FF:000006">
    <property type="entry name" value="Divalent cation efflux transporter"/>
    <property type="match status" value="1"/>
</dbReference>
<protein>
    <submittedName>
        <fullName evidence="10">Ferrous-iron efflux pump FieF</fullName>
    </submittedName>
</protein>
<keyword evidence="3" id="KW-0813">Transport</keyword>
<dbReference type="Proteomes" id="UP000190140">
    <property type="component" value="Unassembled WGS sequence"/>
</dbReference>
<feature type="transmembrane region" description="Helical" evidence="7">
    <location>
        <begin position="110"/>
        <end position="127"/>
    </location>
</feature>
<feature type="domain" description="Cation efflux protein transmembrane" evidence="8">
    <location>
        <begin position="15"/>
        <end position="206"/>
    </location>
</feature>
<evidence type="ECO:0000259" key="8">
    <source>
        <dbReference type="Pfam" id="PF01545"/>
    </source>
</evidence>
<evidence type="ECO:0000313" key="10">
    <source>
        <dbReference type="EMBL" id="OPJ55073.1"/>
    </source>
</evidence>
<dbReference type="Pfam" id="PF16916">
    <property type="entry name" value="ZT_dimer"/>
    <property type="match status" value="1"/>
</dbReference>
<dbReference type="PANTHER" id="PTHR43840">
    <property type="entry name" value="MITOCHONDRIAL METAL TRANSPORTER 1-RELATED"/>
    <property type="match status" value="1"/>
</dbReference>
<evidence type="ECO:0000313" key="11">
    <source>
        <dbReference type="Proteomes" id="UP000190140"/>
    </source>
</evidence>
<evidence type="ECO:0000256" key="4">
    <source>
        <dbReference type="ARBA" id="ARBA00022692"/>
    </source>
</evidence>
<dbReference type="STRING" id="29349.CLOTH_17380"/>
<dbReference type="Pfam" id="PF01545">
    <property type="entry name" value="Cation_efflux"/>
    <property type="match status" value="1"/>
</dbReference>
<dbReference type="InterPro" id="IPR027470">
    <property type="entry name" value="Cation_efflux_CTD"/>
</dbReference>
<dbReference type="GO" id="GO:0016020">
    <property type="term" value="C:membrane"/>
    <property type="evidence" value="ECO:0007669"/>
    <property type="project" value="UniProtKB-SubCell"/>
</dbReference>
<dbReference type="InterPro" id="IPR002524">
    <property type="entry name" value="Cation_efflux"/>
</dbReference>
<keyword evidence="4 7" id="KW-0812">Transmembrane</keyword>
<dbReference type="InterPro" id="IPR050291">
    <property type="entry name" value="CDF_Transporter"/>
</dbReference>
<dbReference type="OrthoDB" id="9806522at2"/>
<comment type="subcellular location">
    <subcellularLocation>
        <location evidence="1">Membrane</location>
        <topology evidence="1">Multi-pass membrane protein</topology>
    </subcellularLocation>
</comment>
<dbReference type="InterPro" id="IPR036837">
    <property type="entry name" value="Cation_efflux_CTD_sf"/>
</dbReference>
<organism evidence="10 11">
    <name type="scientific">Alkalithermobacter paradoxus</name>
    <dbReference type="NCBI Taxonomy" id="29349"/>
    <lineage>
        <taxon>Bacteria</taxon>
        <taxon>Bacillati</taxon>
        <taxon>Bacillota</taxon>
        <taxon>Clostridia</taxon>
        <taxon>Peptostreptococcales</taxon>
        <taxon>Tepidibacteraceae</taxon>
        <taxon>Alkalithermobacter</taxon>
    </lineage>
</organism>
<accession>A0A1V4I537</accession>
<evidence type="ECO:0000256" key="1">
    <source>
        <dbReference type="ARBA" id="ARBA00004141"/>
    </source>
</evidence>
<dbReference type="SUPFAM" id="SSF160240">
    <property type="entry name" value="Cation efflux protein cytoplasmic domain-like"/>
    <property type="match status" value="1"/>
</dbReference>
<dbReference type="PANTHER" id="PTHR43840:SF15">
    <property type="entry name" value="MITOCHONDRIAL METAL TRANSPORTER 1-RELATED"/>
    <property type="match status" value="1"/>
</dbReference>
<dbReference type="GO" id="GO:0008324">
    <property type="term" value="F:monoatomic cation transmembrane transporter activity"/>
    <property type="evidence" value="ECO:0007669"/>
    <property type="project" value="InterPro"/>
</dbReference>
<gene>
    <name evidence="10" type="primary">fieF</name>
    <name evidence="10" type="ORF">CLOTH_17380</name>
</gene>
<comment type="caution">
    <text evidence="10">The sequence shown here is derived from an EMBL/GenBank/DDBJ whole genome shotgun (WGS) entry which is preliminary data.</text>
</comment>